<name>A0A0E1W4F6_BURPE</name>
<dbReference type="InterPro" id="IPR011251">
    <property type="entry name" value="Luciferase-like_dom"/>
</dbReference>
<feature type="region of interest" description="Disordered" evidence="2">
    <location>
        <begin position="1"/>
        <end position="51"/>
    </location>
</feature>
<dbReference type="GO" id="GO:0016705">
    <property type="term" value="F:oxidoreductase activity, acting on paired donors, with incorporation or reduction of molecular oxygen"/>
    <property type="evidence" value="ECO:0007669"/>
    <property type="project" value="InterPro"/>
</dbReference>
<dbReference type="Proteomes" id="UP000001812">
    <property type="component" value="Chromosome II"/>
</dbReference>
<accession>A0A0E1W4F6</accession>
<dbReference type="PANTHER" id="PTHR30137">
    <property type="entry name" value="LUCIFERASE-LIKE MONOOXYGENASE"/>
    <property type="match status" value="1"/>
</dbReference>
<evidence type="ECO:0000313" key="4">
    <source>
        <dbReference type="EMBL" id="EET04547.1"/>
    </source>
</evidence>
<protein>
    <submittedName>
        <fullName evidence="4">Flavin-dependent oxidoreductase</fullName>
    </submittedName>
</protein>
<dbReference type="InterPro" id="IPR019949">
    <property type="entry name" value="CmoO-like"/>
</dbReference>
<feature type="domain" description="Luciferase-like" evidence="3">
    <location>
        <begin position="85"/>
        <end position="356"/>
    </location>
</feature>
<dbReference type="NCBIfam" id="TIGR03558">
    <property type="entry name" value="oxido_grp_1"/>
    <property type="match status" value="1"/>
</dbReference>
<dbReference type="HOGENOM" id="CLU_027853_9_0_4"/>
<sequence length="402" mass="42275">MTRGGGPPRATAPPATQPFGAVAGLTPMREAGANDRARRPGGRAARSGGAPPDRLFLSTDFPWPAFVPAMSYSLSLLDKSPIAEGATAADALRFTVALAQRAEALGYRRFWIAEHHGAPGLASSAPEIVVSHVLAHTSSIRVGSGGVMLQHYSPFKVAETFKLLASLAPGRVDLGVGKAPGGLPLTTRALQSLHDKPRRPAFAEQLAELDAFLNWGVAEDHPLAGALALPVPPEAPERVLLGGSPESAALAARLGWQFCYAGHFNGDEANVERSLDAYRSATGRAPLLALYAVAAPTKGDAERLIGALRIFKLKLASGQSVNLGSAQAAAEFARQSGATDYRIDELRPHVIAGAPDDVHRELDALSRRYGLAEFVVDSPVTHYPARLASVELLAPQRQPAGT</sequence>
<gene>
    <name evidence="4" type="ORF">BURPS1710A_A1537</name>
</gene>
<feature type="compositionally biased region" description="Low complexity" evidence="2">
    <location>
        <begin position="42"/>
        <end position="51"/>
    </location>
</feature>
<evidence type="ECO:0000256" key="2">
    <source>
        <dbReference type="SAM" id="MobiDB-lite"/>
    </source>
</evidence>
<dbReference type="PANTHER" id="PTHR30137:SF20">
    <property type="entry name" value="N-ACETYL-S-ALKYLCYSTEINE MONOOXYGENASE"/>
    <property type="match status" value="1"/>
</dbReference>
<organism evidence="4">
    <name type="scientific">Burkholderia pseudomallei 1710a</name>
    <dbReference type="NCBI Taxonomy" id="320371"/>
    <lineage>
        <taxon>Bacteria</taxon>
        <taxon>Pseudomonadati</taxon>
        <taxon>Pseudomonadota</taxon>
        <taxon>Betaproteobacteria</taxon>
        <taxon>Burkholderiales</taxon>
        <taxon>Burkholderiaceae</taxon>
        <taxon>Burkholderia</taxon>
        <taxon>pseudomallei group</taxon>
    </lineage>
</organism>
<reference evidence="4" key="1">
    <citation type="submission" date="2009-05" db="EMBL/GenBank/DDBJ databases">
        <authorList>
            <person name="Harkins D.M."/>
            <person name="DeShazer D."/>
            <person name="Woods D.E."/>
            <person name="Brinkac L.M."/>
            <person name="Brown K.A."/>
            <person name="Hung G.C."/>
            <person name="Tuanyok A."/>
            <person name="Zhang B."/>
            <person name="Nierman W.C."/>
        </authorList>
    </citation>
    <scope>NUCLEOTIDE SEQUENCE [LARGE SCALE GENOMIC DNA]</scope>
    <source>
        <strain evidence="4">1710a</strain>
    </source>
</reference>
<dbReference type="Pfam" id="PF00296">
    <property type="entry name" value="Bac_luciferase"/>
    <property type="match status" value="1"/>
</dbReference>
<dbReference type="InterPro" id="IPR050766">
    <property type="entry name" value="Bact_Lucif_Oxidored"/>
</dbReference>
<dbReference type="Gene3D" id="3.20.20.30">
    <property type="entry name" value="Luciferase-like domain"/>
    <property type="match status" value="1"/>
</dbReference>
<proteinExistence type="predicted"/>
<evidence type="ECO:0000256" key="1">
    <source>
        <dbReference type="ARBA" id="ARBA00007789"/>
    </source>
</evidence>
<comment type="similarity">
    <text evidence="1">To bacterial alkanal monooxygenase alpha and beta chains.</text>
</comment>
<dbReference type="InterPro" id="IPR036661">
    <property type="entry name" value="Luciferase-like_sf"/>
</dbReference>
<evidence type="ECO:0000259" key="3">
    <source>
        <dbReference type="Pfam" id="PF00296"/>
    </source>
</evidence>
<dbReference type="SUPFAM" id="SSF51679">
    <property type="entry name" value="Bacterial luciferase-like"/>
    <property type="match status" value="1"/>
</dbReference>
<dbReference type="AlphaFoldDB" id="A0A0E1W4F6"/>
<dbReference type="EMBL" id="CM000833">
    <property type="protein sequence ID" value="EET04547.1"/>
    <property type="molecule type" value="Genomic_DNA"/>
</dbReference>
<dbReference type="GO" id="GO:0005829">
    <property type="term" value="C:cytosol"/>
    <property type="evidence" value="ECO:0007669"/>
    <property type="project" value="TreeGrafter"/>
</dbReference>